<evidence type="ECO:0000313" key="2">
    <source>
        <dbReference type="EMBL" id="EFX76763.1"/>
    </source>
</evidence>
<dbReference type="HOGENOM" id="CLU_1994893_0_0_1"/>
<evidence type="ECO:0000313" key="3">
    <source>
        <dbReference type="Proteomes" id="UP000000305"/>
    </source>
</evidence>
<keyword evidence="3" id="KW-1185">Reference proteome</keyword>
<name>E9GUN7_DAPPU</name>
<dbReference type="Proteomes" id="UP000000305">
    <property type="component" value="Unassembled WGS sequence"/>
</dbReference>
<sequence length="125" mass="14181">MNRQHGEVDIADAAFFARRVNRSTGGASYSSTQETSKPAPVFNYCDGFGRKSNHEESRFWKKKKDKKQHGDTRANIASSNQDWPPGYAFASLSLLSIFKKCNQTDWFADSGALQHVSDQLWQFQN</sequence>
<organism evidence="2 3">
    <name type="scientific">Daphnia pulex</name>
    <name type="common">Water flea</name>
    <dbReference type="NCBI Taxonomy" id="6669"/>
    <lineage>
        <taxon>Eukaryota</taxon>
        <taxon>Metazoa</taxon>
        <taxon>Ecdysozoa</taxon>
        <taxon>Arthropoda</taxon>
        <taxon>Crustacea</taxon>
        <taxon>Branchiopoda</taxon>
        <taxon>Diplostraca</taxon>
        <taxon>Cladocera</taxon>
        <taxon>Anomopoda</taxon>
        <taxon>Daphniidae</taxon>
        <taxon>Daphnia</taxon>
    </lineage>
</organism>
<accession>E9GUN7</accession>
<dbReference type="AlphaFoldDB" id="E9GUN7"/>
<dbReference type="KEGG" id="dpx:DAPPUDRAFT_248438"/>
<dbReference type="EMBL" id="GL732566">
    <property type="protein sequence ID" value="EFX76763.1"/>
    <property type="molecule type" value="Genomic_DNA"/>
</dbReference>
<feature type="region of interest" description="Disordered" evidence="1">
    <location>
        <begin position="52"/>
        <end position="81"/>
    </location>
</feature>
<gene>
    <name evidence="2" type="ORF">DAPPUDRAFT_248438</name>
</gene>
<proteinExistence type="predicted"/>
<evidence type="ECO:0000256" key="1">
    <source>
        <dbReference type="SAM" id="MobiDB-lite"/>
    </source>
</evidence>
<dbReference type="InParanoid" id="E9GUN7"/>
<dbReference type="OrthoDB" id="10471334at2759"/>
<protein>
    <submittedName>
        <fullName evidence="2">Uncharacterized protein</fullName>
    </submittedName>
</protein>
<reference evidence="2 3" key="1">
    <citation type="journal article" date="2011" name="Science">
        <title>The ecoresponsive genome of Daphnia pulex.</title>
        <authorList>
            <person name="Colbourne J.K."/>
            <person name="Pfrender M.E."/>
            <person name="Gilbert D."/>
            <person name="Thomas W.K."/>
            <person name="Tucker A."/>
            <person name="Oakley T.H."/>
            <person name="Tokishita S."/>
            <person name="Aerts A."/>
            <person name="Arnold G.J."/>
            <person name="Basu M.K."/>
            <person name="Bauer D.J."/>
            <person name="Caceres C.E."/>
            <person name="Carmel L."/>
            <person name="Casola C."/>
            <person name="Choi J.H."/>
            <person name="Detter J.C."/>
            <person name="Dong Q."/>
            <person name="Dusheyko S."/>
            <person name="Eads B.D."/>
            <person name="Frohlich T."/>
            <person name="Geiler-Samerotte K.A."/>
            <person name="Gerlach D."/>
            <person name="Hatcher P."/>
            <person name="Jogdeo S."/>
            <person name="Krijgsveld J."/>
            <person name="Kriventseva E.V."/>
            <person name="Kultz D."/>
            <person name="Laforsch C."/>
            <person name="Lindquist E."/>
            <person name="Lopez J."/>
            <person name="Manak J.R."/>
            <person name="Muller J."/>
            <person name="Pangilinan J."/>
            <person name="Patwardhan R.P."/>
            <person name="Pitluck S."/>
            <person name="Pritham E.J."/>
            <person name="Rechtsteiner A."/>
            <person name="Rho M."/>
            <person name="Rogozin I.B."/>
            <person name="Sakarya O."/>
            <person name="Salamov A."/>
            <person name="Schaack S."/>
            <person name="Shapiro H."/>
            <person name="Shiga Y."/>
            <person name="Skalitzky C."/>
            <person name="Smith Z."/>
            <person name="Souvorov A."/>
            <person name="Sung W."/>
            <person name="Tang Z."/>
            <person name="Tsuchiya D."/>
            <person name="Tu H."/>
            <person name="Vos H."/>
            <person name="Wang M."/>
            <person name="Wolf Y.I."/>
            <person name="Yamagata H."/>
            <person name="Yamada T."/>
            <person name="Ye Y."/>
            <person name="Shaw J.R."/>
            <person name="Andrews J."/>
            <person name="Crease T.J."/>
            <person name="Tang H."/>
            <person name="Lucas S.M."/>
            <person name="Robertson H.M."/>
            <person name="Bork P."/>
            <person name="Koonin E.V."/>
            <person name="Zdobnov E.M."/>
            <person name="Grigoriev I.V."/>
            <person name="Lynch M."/>
            <person name="Boore J.L."/>
        </authorList>
    </citation>
    <scope>NUCLEOTIDE SEQUENCE [LARGE SCALE GENOMIC DNA]</scope>
</reference>